<dbReference type="InterPro" id="IPR012334">
    <property type="entry name" value="Pectin_lyas_fold"/>
</dbReference>
<dbReference type="InterPro" id="IPR006626">
    <property type="entry name" value="PbH1"/>
</dbReference>
<accession>A0A1N6R6G8</accession>
<dbReference type="SMART" id="SM00710">
    <property type="entry name" value="PbH1"/>
    <property type="match status" value="5"/>
</dbReference>
<dbReference type="GO" id="GO:0004650">
    <property type="term" value="F:polygalacturonase activity"/>
    <property type="evidence" value="ECO:0007669"/>
    <property type="project" value="InterPro"/>
</dbReference>
<reference evidence="6" key="1">
    <citation type="submission" date="2017-01" db="EMBL/GenBank/DDBJ databases">
        <authorList>
            <person name="Varghese N."/>
            <person name="Submissions S."/>
        </authorList>
    </citation>
    <scope>NUCLEOTIDE SEQUENCE [LARGE SCALE GENOMIC DNA]</scope>
    <source>
        <strain evidence="6">ATCC 700103</strain>
    </source>
</reference>
<dbReference type="GO" id="GO:0005975">
    <property type="term" value="P:carbohydrate metabolic process"/>
    <property type="evidence" value="ECO:0007669"/>
    <property type="project" value="InterPro"/>
</dbReference>
<keyword evidence="6" id="KW-1185">Reference proteome</keyword>
<dbReference type="SUPFAM" id="SSF51126">
    <property type="entry name" value="Pectin lyase-like"/>
    <property type="match status" value="1"/>
</dbReference>
<gene>
    <name evidence="5" type="ORF">SAMN05421834_102169</name>
</gene>
<dbReference type="PANTHER" id="PTHR31339">
    <property type="entry name" value="PECTIN LYASE-RELATED"/>
    <property type="match status" value="1"/>
</dbReference>
<evidence type="ECO:0000313" key="5">
    <source>
        <dbReference type="EMBL" id="SIQ24429.1"/>
    </source>
</evidence>
<dbReference type="PANTHER" id="PTHR31339:SF9">
    <property type="entry name" value="PLASMIN AND FIBRONECTIN-BINDING PROTEIN A"/>
    <property type="match status" value="1"/>
</dbReference>
<dbReference type="InterPro" id="IPR051801">
    <property type="entry name" value="GH28_Enzymes"/>
</dbReference>
<evidence type="ECO:0000313" key="6">
    <source>
        <dbReference type="Proteomes" id="UP000185669"/>
    </source>
</evidence>
<evidence type="ECO:0000256" key="1">
    <source>
        <dbReference type="ARBA" id="ARBA00008834"/>
    </source>
</evidence>
<dbReference type="InterPro" id="IPR000743">
    <property type="entry name" value="Glyco_hydro_28"/>
</dbReference>
<evidence type="ECO:0000256" key="4">
    <source>
        <dbReference type="RuleBase" id="RU361169"/>
    </source>
</evidence>
<dbReference type="RefSeq" id="WP_076543839.1">
    <property type="nucleotide sequence ID" value="NZ_FTNC01000002.1"/>
</dbReference>
<dbReference type="AlphaFoldDB" id="A0A1N6R6G8"/>
<dbReference type="STRING" id="56779.SAMN05421834_102169"/>
<organism evidence="5 6">
    <name type="scientific">Halanaerobium kushneri</name>
    <dbReference type="NCBI Taxonomy" id="56779"/>
    <lineage>
        <taxon>Bacteria</taxon>
        <taxon>Bacillati</taxon>
        <taxon>Bacillota</taxon>
        <taxon>Clostridia</taxon>
        <taxon>Halanaerobiales</taxon>
        <taxon>Halanaerobiaceae</taxon>
        <taxon>Halanaerobium</taxon>
    </lineage>
</organism>
<dbReference type="InterPro" id="IPR011050">
    <property type="entry name" value="Pectin_lyase_fold/virulence"/>
</dbReference>
<sequence>MNSSFYNILDFGAKGDGKTLNTAAIKKAVEKCSQNGGGEVYIPAGDFLTGTIELYNNIILKISAGAKLIFSNQLKDHKIISQRWEGKVQEVYSPLIYAKDSKNITIKGQGIIDGQGQKWWELFAANKLQYPRPRTISFEKSSNILIADIKIVNSPAWTINPIKSDKITIDNVSIKNPPNSPNTDGINPSSCNNVHILNCHVDVGDDCITIKSGTEKSSELVPCENVTVTNCTMVRGHGGVVIGSEMSGSVRNLTISNCVFKGTDRGIRIKSRRGRGGVVEDIVVSNIVMKGVLSPIIMNLFYYCGEGGKNKFVWDKNPKEFNSKTPVIREIHFNNIRANDVKTRAVFIYGLPESPIEAITFNNISITMADNAQLQTPAMMSNLEAEKQRGVYCNNFRNIDFINFKIKNQVGEKFELINEK</sequence>
<dbReference type="EMBL" id="FTNC01000002">
    <property type="protein sequence ID" value="SIQ24429.1"/>
    <property type="molecule type" value="Genomic_DNA"/>
</dbReference>
<dbReference type="Gene3D" id="2.160.20.10">
    <property type="entry name" value="Single-stranded right-handed beta-helix, Pectin lyase-like"/>
    <property type="match status" value="1"/>
</dbReference>
<dbReference type="Pfam" id="PF00295">
    <property type="entry name" value="Glyco_hydro_28"/>
    <property type="match status" value="1"/>
</dbReference>
<comment type="similarity">
    <text evidence="1 4">Belongs to the glycosyl hydrolase 28 family.</text>
</comment>
<evidence type="ECO:0000256" key="2">
    <source>
        <dbReference type="ARBA" id="ARBA00022801"/>
    </source>
</evidence>
<name>A0A1N6R6G8_9FIRM</name>
<dbReference type="Proteomes" id="UP000185669">
    <property type="component" value="Unassembled WGS sequence"/>
</dbReference>
<keyword evidence="2 4" id="KW-0378">Hydrolase</keyword>
<proteinExistence type="inferred from homology"/>
<dbReference type="PROSITE" id="PS00502">
    <property type="entry name" value="POLYGALACTURONASE"/>
    <property type="match status" value="1"/>
</dbReference>
<keyword evidence="3 4" id="KW-0326">Glycosidase</keyword>
<protein>
    <submittedName>
        <fullName evidence="5">Polygalacturonase</fullName>
    </submittedName>
</protein>
<evidence type="ECO:0000256" key="3">
    <source>
        <dbReference type="ARBA" id="ARBA00023295"/>
    </source>
</evidence>